<dbReference type="PANTHER" id="PTHR46586:SF3">
    <property type="entry name" value="ANKYRIN REPEAT-CONTAINING PROTEIN"/>
    <property type="match status" value="1"/>
</dbReference>
<dbReference type="InterPro" id="IPR002110">
    <property type="entry name" value="Ankyrin_rpt"/>
</dbReference>
<dbReference type="PANTHER" id="PTHR46586">
    <property type="entry name" value="ANKYRIN REPEAT-CONTAINING PROTEIN"/>
    <property type="match status" value="1"/>
</dbReference>
<dbReference type="Pfam" id="PF13637">
    <property type="entry name" value="Ank_4"/>
    <property type="match status" value="1"/>
</dbReference>
<sequence length="597" mass="67082">MVAPDLPLAQQTVLYHHPDFDVVEMCVQGALVMVKTWFMLANRTQTRVPASTIVDGITAASANGHVHILEWLHRCSGRRLIYSHQAMDEASAAGHVDVLQWWLDSGLKLRYTYHAIDGASGNGEVDALVWWVASGLELKHSEQALDSASAEGRIESLQWLLEHRFDLEPEYSAAALHDATAVGNIAVLEWWKESGWELKFDSERIVSLCIVYGHAHCLEWWVEALDGRGVQPGLARDFDDGSEAVMCSLDEYWAFLRWRQDRGYKVTPSMYNNVIALAAEEGRLDVLKWWADAEPDLRERCGVVMGAASATGQLEVIEWLAGCLDELGVKDWVNDCDMLIDAASSRGHVNVLGWWKQRGLDLKYTHLAIDDACANGHLDVMKWWSESGVECRYTGRCVDKAAGGGHIEILRWLHEQPSTAPLHFPQDYTCDAMDSASCAGYVAPLQFFLDSGHPLKYTQQAMDEASKMGFTHVLDWWLQHKDKLALKFSGLAIDSDWITIPILEWWNKSALGLSLDIFLDSATYARSLTPSILAWVRSNGYQVEADDVSLKMIGGNGRFDLVEYVVEEVGIRPSLAVVEYLKYDGNNYIADWLRDRM</sequence>
<organism evidence="1 2">
    <name type="scientific">Catenaria anguillulae PL171</name>
    <dbReference type="NCBI Taxonomy" id="765915"/>
    <lineage>
        <taxon>Eukaryota</taxon>
        <taxon>Fungi</taxon>
        <taxon>Fungi incertae sedis</taxon>
        <taxon>Blastocladiomycota</taxon>
        <taxon>Blastocladiomycetes</taxon>
        <taxon>Blastocladiales</taxon>
        <taxon>Catenariaceae</taxon>
        <taxon>Catenaria</taxon>
    </lineage>
</organism>
<dbReference type="STRING" id="765915.A0A1Y2HE92"/>
<evidence type="ECO:0000313" key="1">
    <source>
        <dbReference type="EMBL" id="ORZ32003.1"/>
    </source>
</evidence>
<dbReference type="InterPro" id="IPR036770">
    <property type="entry name" value="Ankyrin_rpt-contain_sf"/>
</dbReference>
<evidence type="ECO:0000313" key="2">
    <source>
        <dbReference type="Proteomes" id="UP000193411"/>
    </source>
</evidence>
<dbReference type="SMART" id="SM00248">
    <property type="entry name" value="ANK"/>
    <property type="match status" value="4"/>
</dbReference>
<dbReference type="Gene3D" id="1.25.40.20">
    <property type="entry name" value="Ankyrin repeat-containing domain"/>
    <property type="match status" value="1"/>
</dbReference>
<accession>A0A1Y2HE92</accession>
<name>A0A1Y2HE92_9FUNG</name>
<dbReference type="AlphaFoldDB" id="A0A1Y2HE92"/>
<dbReference type="SUPFAM" id="SSF48403">
    <property type="entry name" value="Ankyrin repeat"/>
    <property type="match status" value="2"/>
</dbReference>
<dbReference type="InterPro" id="IPR052050">
    <property type="entry name" value="SecEffector_AnkRepeat"/>
</dbReference>
<proteinExistence type="predicted"/>
<evidence type="ECO:0008006" key="3">
    <source>
        <dbReference type="Google" id="ProtNLM"/>
    </source>
</evidence>
<reference evidence="1 2" key="1">
    <citation type="submission" date="2016-07" db="EMBL/GenBank/DDBJ databases">
        <title>Pervasive Adenine N6-methylation of Active Genes in Fungi.</title>
        <authorList>
            <consortium name="DOE Joint Genome Institute"/>
            <person name="Mondo S.J."/>
            <person name="Dannebaum R.O."/>
            <person name="Kuo R.C."/>
            <person name="Labutti K."/>
            <person name="Haridas S."/>
            <person name="Kuo A."/>
            <person name="Salamov A."/>
            <person name="Ahrendt S.R."/>
            <person name="Lipzen A."/>
            <person name="Sullivan W."/>
            <person name="Andreopoulos W.B."/>
            <person name="Clum A."/>
            <person name="Lindquist E."/>
            <person name="Daum C."/>
            <person name="Ramamoorthy G.K."/>
            <person name="Gryganskyi A."/>
            <person name="Culley D."/>
            <person name="Magnuson J.K."/>
            <person name="James T.Y."/>
            <person name="O'Malley M.A."/>
            <person name="Stajich J.E."/>
            <person name="Spatafora J.W."/>
            <person name="Visel A."/>
            <person name="Grigoriev I.V."/>
        </authorList>
    </citation>
    <scope>NUCLEOTIDE SEQUENCE [LARGE SCALE GENOMIC DNA]</scope>
    <source>
        <strain evidence="1 2">PL171</strain>
    </source>
</reference>
<protein>
    <recommendedName>
        <fullName evidence="3">Ankyrin repeat-containing domain protein</fullName>
    </recommendedName>
</protein>
<keyword evidence="2" id="KW-1185">Reference proteome</keyword>
<dbReference type="Proteomes" id="UP000193411">
    <property type="component" value="Unassembled WGS sequence"/>
</dbReference>
<comment type="caution">
    <text evidence="1">The sequence shown here is derived from an EMBL/GenBank/DDBJ whole genome shotgun (WGS) entry which is preliminary data.</text>
</comment>
<dbReference type="EMBL" id="MCFL01000052">
    <property type="protein sequence ID" value="ORZ32003.1"/>
    <property type="molecule type" value="Genomic_DNA"/>
</dbReference>
<dbReference type="OrthoDB" id="60283at2759"/>
<gene>
    <name evidence="1" type="ORF">BCR44DRAFT_91577</name>
</gene>